<keyword evidence="1" id="KW-0929">Antimicrobial</keyword>
<proteinExistence type="predicted"/>
<protein>
    <submittedName>
        <fullName evidence="3">Endolysin</fullName>
    </submittedName>
</protein>
<dbReference type="InterPro" id="IPR038765">
    <property type="entry name" value="Papain-like_cys_pep_sf"/>
</dbReference>
<name>A0A8S5VEV9_9CAUD</name>
<dbReference type="EMBL" id="BK016254">
    <property type="protein sequence ID" value="DAG05260.1"/>
    <property type="molecule type" value="Genomic_DNA"/>
</dbReference>
<evidence type="ECO:0000313" key="3">
    <source>
        <dbReference type="EMBL" id="DAG05260.1"/>
    </source>
</evidence>
<evidence type="ECO:0000256" key="1">
    <source>
        <dbReference type="ARBA" id="ARBA00022529"/>
    </source>
</evidence>
<feature type="domain" description="Peptidase C51" evidence="2">
    <location>
        <begin position="19"/>
        <end position="115"/>
    </location>
</feature>
<dbReference type="Gene3D" id="3.90.1720.10">
    <property type="entry name" value="endopeptidase domain like (from Nostoc punctiforme)"/>
    <property type="match status" value="1"/>
</dbReference>
<accession>A0A8S5VEV9</accession>
<organism evidence="3">
    <name type="scientific">Siphoviridae sp. ctbxa26</name>
    <dbReference type="NCBI Taxonomy" id="2825568"/>
    <lineage>
        <taxon>Viruses</taxon>
        <taxon>Duplodnaviria</taxon>
        <taxon>Heunggongvirae</taxon>
        <taxon>Uroviricota</taxon>
        <taxon>Caudoviricetes</taxon>
    </lineage>
</organism>
<dbReference type="SUPFAM" id="SSF54001">
    <property type="entry name" value="Cysteine proteinases"/>
    <property type="match status" value="1"/>
</dbReference>
<sequence length="217" mass="24464">MKLNEWVSTIKKYGSIDYDGVYGRQCVDLVNHYADKVLGISGCFYGLNYAYEIYTKYPRLPKLYKNFKRIDVNARGEYPQRGDVIVWSKAKNGYAGHTAVCLSGDKNGFTVFEQNYNGRGGIREYRYSYRQVSGWLRPYNQSNIKEEVKKVSKYGNATMKSAQSVYSDSLLKNKIGSVGNGEGVYFEGSGSGNDIIVYQCGNYYKAGFVKGGTVKKN</sequence>
<dbReference type="InterPro" id="IPR007921">
    <property type="entry name" value="CHAP_dom"/>
</dbReference>
<reference evidence="3" key="1">
    <citation type="journal article" date="2021" name="Proc. Natl. Acad. Sci. U.S.A.">
        <title>A Catalog of Tens of Thousands of Viruses from Human Metagenomes Reveals Hidden Associations with Chronic Diseases.</title>
        <authorList>
            <person name="Tisza M.J."/>
            <person name="Buck C.B."/>
        </authorList>
    </citation>
    <scope>NUCLEOTIDE SEQUENCE</scope>
    <source>
        <strain evidence="3">Ctbxa26</strain>
    </source>
</reference>
<evidence type="ECO:0000259" key="2">
    <source>
        <dbReference type="Pfam" id="PF05257"/>
    </source>
</evidence>
<dbReference type="Pfam" id="PF05257">
    <property type="entry name" value="CHAP"/>
    <property type="match status" value="1"/>
</dbReference>
<dbReference type="GO" id="GO:0001897">
    <property type="term" value="P:symbiont-mediated cytolysis of host cell"/>
    <property type="evidence" value="ECO:0007669"/>
    <property type="project" value="UniProtKB-ARBA"/>
</dbReference>